<organism evidence="1 2">
    <name type="scientific">Ricinus communis</name>
    <name type="common">Castor bean</name>
    <dbReference type="NCBI Taxonomy" id="3988"/>
    <lineage>
        <taxon>Eukaryota</taxon>
        <taxon>Viridiplantae</taxon>
        <taxon>Streptophyta</taxon>
        <taxon>Embryophyta</taxon>
        <taxon>Tracheophyta</taxon>
        <taxon>Spermatophyta</taxon>
        <taxon>Magnoliopsida</taxon>
        <taxon>eudicotyledons</taxon>
        <taxon>Gunneridae</taxon>
        <taxon>Pentapetalae</taxon>
        <taxon>rosids</taxon>
        <taxon>fabids</taxon>
        <taxon>Malpighiales</taxon>
        <taxon>Euphorbiaceae</taxon>
        <taxon>Acalyphoideae</taxon>
        <taxon>Acalypheae</taxon>
        <taxon>Ricinus</taxon>
    </lineage>
</organism>
<evidence type="ECO:0000313" key="2">
    <source>
        <dbReference type="Proteomes" id="UP000008311"/>
    </source>
</evidence>
<name>B9RA62_RICCO</name>
<proteinExistence type="predicted"/>
<reference evidence="2" key="1">
    <citation type="journal article" date="2010" name="Nat. Biotechnol.">
        <title>Draft genome sequence of the oilseed species Ricinus communis.</title>
        <authorList>
            <person name="Chan A.P."/>
            <person name="Crabtree J."/>
            <person name="Zhao Q."/>
            <person name="Lorenzi H."/>
            <person name="Orvis J."/>
            <person name="Puiu D."/>
            <person name="Melake-Berhan A."/>
            <person name="Jones K.M."/>
            <person name="Redman J."/>
            <person name="Chen G."/>
            <person name="Cahoon E.B."/>
            <person name="Gedil M."/>
            <person name="Stanke M."/>
            <person name="Haas B.J."/>
            <person name="Wortman J.R."/>
            <person name="Fraser-Liggett C.M."/>
            <person name="Ravel J."/>
            <person name="Rabinowicz P.D."/>
        </authorList>
    </citation>
    <scope>NUCLEOTIDE SEQUENCE [LARGE SCALE GENOMIC DNA]</scope>
    <source>
        <strain evidence="2">cv. Hale</strain>
    </source>
</reference>
<accession>B9RA62</accession>
<evidence type="ECO:0000313" key="1">
    <source>
        <dbReference type="EMBL" id="EEF51689.1"/>
    </source>
</evidence>
<dbReference type="AlphaFoldDB" id="B9RA62"/>
<dbReference type="InParanoid" id="B9RA62"/>
<dbReference type="EMBL" id="EQ973773">
    <property type="protein sequence ID" value="EEF51689.1"/>
    <property type="molecule type" value="Genomic_DNA"/>
</dbReference>
<keyword evidence="2" id="KW-1185">Reference proteome</keyword>
<sequence length="111" mass="13118">MAINRWHHKTYQFQLLLTIPQMFNRRTYKGTHTIVIGLEGRCLLMINPVVEYMRIISCLLKESKKLFSIRKRLFITSLCWPATPQTVRQMQLDPQRTSGQALWDLPVPPYT</sequence>
<dbReference type="Proteomes" id="UP000008311">
    <property type="component" value="Unassembled WGS sequence"/>
</dbReference>
<protein>
    <submittedName>
        <fullName evidence="1">Uncharacterized protein</fullName>
    </submittedName>
</protein>
<gene>
    <name evidence="1" type="ORF">RCOM_1503400</name>
</gene>